<accession>A0A4Y7IGJ8</accession>
<keyword evidence="3" id="KW-1185">Reference proteome</keyword>
<evidence type="ECO:0000313" key="3">
    <source>
        <dbReference type="Proteomes" id="UP000316621"/>
    </source>
</evidence>
<evidence type="ECO:0000256" key="1">
    <source>
        <dbReference type="SAM" id="MobiDB-lite"/>
    </source>
</evidence>
<dbReference type="Proteomes" id="UP000316621">
    <property type="component" value="Chromosome 1"/>
</dbReference>
<evidence type="ECO:0000313" key="2">
    <source>
        <dbReference type="EMBL" id="RZC48004.1"/>
    </source>
</evidence>
<dbReference type="AlphaFoldDB" id="A0A4Y7IGJ8"/>
<feature type="compositionally biased region" description="Basic residues" evidence="1">
    <location>
        <begin position="104"/>
        <end position="118"/>
    </location>
</feature>
<dbReference type="Gramene" id="RZC48004">
    <property type="protein sequence ID" value="RZC48004"/>
    <property type="gene ID" value="C5167_040933"/>
</dbReference>
<gene>
    <name evidence="2" type="ORF">C5167_040933</name>
</gene>
<dbReference type="EMBL" id="CM010715">
    <property type="protein sequence ID" value="RZC48004.1"/>
    <property type="molecule type" value="Genomic_DNA"/>
</dbReference>
<sequence>MIYAVSDLPTHENLSGESDYDGGNDEHEGIETTKDLLHLHITRLLQLHKDLEYDTDKKMYLASKHQSSNSQHASQSMASKKLNSNGMFLLQMQPLSDPDEHGAGTKKRKNIHIRGARN</sequence>
<proteinExistence type="predicted"/>
<feature type="compositionally biased region" description="Low complexity" evidence="1">
    <location>
        <begin position="62"/>
        <end position="79"/>
    </location>
</feature>
<organism evidence="2 3">
    <name type="scientific">Papaver somniferum</name>
    <name type="common">Opium poppy</name>
    <dbReference type="NCBI Taxonomy" id="3469"/>
    <lineage>
        <taxon>Eukaryota</taxon>
        <taxon>Viridiplantae</taxon>
        <taxon>Streptophyta</taxon>
        <taxon>Embryophyta</taxon>
        <taxon>Tracheophyta</taxon>
        <taxon>Spermatophyta</taxon>
        <taxon>Magnoliopsida</taxon>
        <taxon>Ranunculales</taxon>
        <taxon>Papaveraceae</taxon>
        <taxon>Papaveroideae</taxon>
        <taxon>Papaver</taxon>
    </lineage>
</organism>
<feature type="region of interest" description="Disordered" evidence="1">
    <location>
        <begin position="62"/>
        <end position="118"/>
    </location>
</feature>
<name>A0A4Y7IGJ8_PAPSO</name>
<reference evidence="2 3" key="1">
    <citation type="journal article" date="2018" name="Science">
        <title>The opium poppy genome and morphinan production.</title>
        <authorList>
            <person name="Guo L."/>
            <person name="Winzer T."/>
            <person name="Yang X."/>
            <person name="Li Y."/>
            <person name="Ning Z."/>
            <person name="He Z."/>
            <person name="Teodor R."/>
            <person name="Lu Y."/>
            <person name="Bowser T.A."/>
            <person name="Graham I.A."/>
            <person name="Ye K."/>
        </authorList>
    </citation>
    <scope>NUCLEOTIDE SEQUENCE [LARGE SCALE GENOMIC DNA]</scope>
    <source>
        <strain evidence="3">cv. HN1</strain>
        <tissue evidence="2">Leaves</tissue>
    </source>
</reference>
<protein>
    <submittedName>
        <fullName evidence="2">Uncharacterized protein</fullName>
    </submittedName>
</protein>
<feature type="region of interest" description="Disordered" evidence="1">
    <location>
        <begin position="1"/>
        <end position="31"/>
    </location>
</feature>